<evidence type="ECO:0000313" key="9">
    <source>
        <dbReference type="EMBL" id="ABP81653.1"/>
    </source>
</evidence>
<comment type="similarity">
    <text evidence="2">Belongs to the auxin efflux carrier (TC 2.A.69) family.</text>
</comment>
<proteinExistence type="inferred from homology"/>
<feature type="transmembrane region" description="Helical" evidence="8">
    <location>
        <begin position="149"/>
        <end position="170"/>
    </location>
</feature>
<reference evidence="9 10" key="1">
    <citation type="journal article" date="2008" name="Proc. Natl. Acad. Sci. U.S.A.">
        <title>Nitrogen fixation island and rhizosphere competence traits in the genome of root-associated Pseudomonas stutzeri A1501.</title>
        <authorList>
            <person name="Yan Y."/>
            <person name="Yang J."/>
            <person name="Dou Y."/>
            <person name="Chen M."/>
            <person name="Ping S."/>
            <person name="Peng J."/>
            <person name="Lu W."/>
            <person name="Zhang W."/>
            <person name="Yao Z."/>
            <person name="Li H."/>
            <person name="Liu W."/>
            <person name="He S."/>
            <person name="Geng L."/>
            <person name="Zhang X."/>
            <person name="Yang F."/>
            <person name="Yu H."/>
            <person name="Zhan Y."/>
            <person name="Li D."/>
            <person name="Lin Z."/>
            <person name="Wang Y."/>
            <person name="Elmerich C."/>
            <person name="Lin M."/>
            <person name="Jin Q."/>
        </authorList>
    </citation>
    <scope>NUCLEOTIDE SEQUENCE [LARGE SCALE GENOMIC DNA]</scope>
    <source>
        <strain evidence="9 10">A1501</strain>
    </source>
</reference>
<gene>
    <name evidence="9" type="ordered locus">PST_4030</name>
</gene>
<feature type="transmembrane region" description="Helical" evidence="8">
    <location>
        <begin position="214"/>
        <end position="234"/>
    </location>
</feature>
<evidence type="ECO:0000256" key="1">
    <source>
        <dbReference type="ARBA" id="ARBA00004651"/>
    </source>
</evidence>
<evidence type="ECO:0000256" key="3">
    <source>
        <dbReference type="ARBA" id="ARBA00022448"/>
    </source>
</evidence>
<feature type="transmembrane region" description="Helical" evidence="8">
    <location>
        <begin position="20"/>
        <end position="43"/>
    </location>
</feature>
<feature type="transmembrane region" description="Helical" evidence="8">
    <location>
        <begin position="64"/>
        <end position="81"/>
    </location>
</feature>
<name>A4VRQ2_STUS1</name>
<feature type="transmembrane region" description="Helical" evidence="8">
    <location>
        <begin position="190"/>
        <end position="208"/>
    </location>
</feature>
<evidence type="ECO:0000256" key="8">
    <source>
        <dbReference type="SAM" id="Phobius"/>
    </source>
</evidence>
<dbReference type="eggNOG" id="COG0679">
    <property type="taxonomic scope" value="Bacteria"/>
</dbReference>
<keyword evidence="3" id="KW-0813">Transport</keyword>
<keyword evidence="4" id="KW-1003">Cell membrane</keyword>
<feature type="transmembrane region" description="Helical" evidence="8">
    <location>
        <begin position="276"/>
        <end position="293"/>
    </location>
</feature>
<sequence>MAGWTQDLHWTFPASKIDPHALLDVSVTTLLLALWPLFALIVAGYFLRLRAFPSEEFWPGAERINYFVLFPALLFSSLATAPLDNPALPQLAGAVMLGLGLAWVGLLIAKRLRGWSAGRFGAITQGVLRFNTYLGLAAVGSLFGKEGLALAALMLALMVPTVNVMSVWALTAERGVSVRGLLLPIAKNPLILACLTGALVNLSGLGLPGGTDRLLGLLAAASLPLGLLCVGAALKPQELGGEIPALGWNCAVRLLAVPLLAYGVAVVLGLPAMETTILVLFFALPTAPTAYVLTRQLGGDSHLMAGIITLQTLLAAASLPLVLTLLNG</sequence>
<dbReference type="HOGENOM" id="CLU_056175_3_1_6"/>
<evidence type="ECO:0000256" key="7">
    <source>
        <dbReference type="ARBA" id="ARBA00023136"/>
    </source>
</evidence>
<evidence type="ECO:0000313" key="10">
    <source>
        <dbReference type="Proteomes" id="UP000000233"/>
    </source>
</evidence>
<evidence type="ECO:0000256" key="4">
    <source>
        <dbReference type="ARBA" id="ARBA00022475"/>
    </source>
</evidence>
<dbReference type="AlphaFoldDB" id="A4VRQ2"/>
<feature type="transmembrane region" description="Helical" evidence="8">
    <location>
        <begin position="246"/>
        <end position="270"/>
    </location>
</feature>
<dbReference type="PANTHER" id="PTHR36838:SF4">
    <property type="entry name" value="AUXIN EFFLUX CARRIER FAMILY PROTEIN"/>
    <property type="match status" value="1"/>
</dbReference>
<dbReference type="Proteomes" id="UP000000233">
    <property type="component" value="Chromosome"/>
</dbReference>
<dbReference type="EMBL" id="CP000304">
    <property type="protein sequence ID" value="ABP81653.1"/>
    <property type="molecule type" value="Genomic_DNA"/>
</dbReference>
<keyword evidence="5 8" id="KW-0812">Transmembrane</keyword>
<dbReference type="Pfam" id="PF03547">
    <property type="entry name" value="Mem_trans"/>
    <property type="match status" value="1"/>
</dbReference>
<dbReference type="PANTHER" id="PTHR36838">
    <property type="entry name" value="AUXIN EFFLUX CARRIER FAMILY PROTEIN"/>
    <property type="match status" value="1"/>
</dbReference>
<evidence type="ECO:0000256" key="6">
    <source>
        <dbReference type="ARBA" id="ARBA00022989"/>
    </source>
</evidence>
<evidence type="ECO:0000256" key="5">
    <source>
        <dbReference type="ARBA" id="ARBA00022692"/>
    </source>
</evidence>
<keyword evidence="7 8" id="KW-0472">Membrane</keyword>
<protein>
    <submittedName>
        <fullName evidence="9">Membrane protein</fullName>
    </submittedName>
</protein>
<dbReference type="InterPro" id="IPR004776">
    <property type="entry name" value="Mem_transp_PIN-like"/>
</dbReference>
<accession>A4VRQ2</accession>
<keyword evidence="10" id="KW-1185">Reference proteome</keyword>
<dbReference type="InterPro" id="IPR038770">
    <property type="entry name" value="Na+/solute_symporter_sf"/>
</dbReference>
<dbReference type="GO" id="GO:0055085">
    <property type="term" value="P:transmembrane transport"/>
    <property type="evidence" value="ECO:0007669"/>
    <property type="project" value="InterPro"/>
</dbReference>
<dbReference type="GO" id="GO:0005886">
    <property type="term" value="C:plasma membrane"/>
    <property type="evidence" value="ECO:0007669"/>
    <property type="project" value="UniProtKB-SubCell"/>
</dbReference>
<dbReference type="KEGG" id="psa:PST_4030"/>
<feature type="transmembrane region" description="Helical" evidence="8">
    <location>
        <begin position="305"/>
        <end position="326"/>
    </location>
</feature>
<evidence type="ECO:0000256" key="2">
    <source>
        <dbReference type="ARBA" id="ARBA00010145"/>
    </source>
</evidence>
<feature type="transmembrane region" description="Helical" evidence="8">
    <location>
        <begin position="87"/>
        <end position="108"/>
    </location>
</feature>
<organism evidence="9 10">
    <name type="scientific">Stutzerimonas stutzeri (strain A1501)</name>
    <name type="common">Pseudomonas stutzeri</name>
    <dbReference type="NCBI Taxonomy" id="379731"/>
    <lineage>
        <taxon>Bacteria</taxon>
        <taxon>Pseudomonadati</taxon>
        <taxon>Pseudomonadota</taxon>
        <taxon>Gammaproteobacteria</taxon>
        <taxon>Pseudomonadales</taxon>
        <taxon>Pseudomonadaceae</taxon>
        <taxon>Stutzerimonas</taxon>
    </lineage>
</organism>
<comment type="subcellular location">
    <subcellularLocation>
        <location evidence="1">Cell membrane</location>
        <topology evidence="1">Multi-pass membrane protein</topology>
    </subcellularLocation>
</comment>
<dbReference type="Gene3D" id="1.20.1530.20">
    <property type="match status" value="1"/>
</dbReference>
<keyword evidence="6 8" id="KW-1133">Transmembrane helix</keyword>